<evidence type="ECO:0000313" key="3">
    <source>
        <dbReference type="Proteomes" id="UP000256913"/>
    </source>
</evidence>
<dbReference type="PANTHER" id="PTHR33164:SF43">
    <property type="entry name" value="HTH-TYPE TRANSCRIPTIONAL REPRESSOR YETL"/>
    <property type="match status" value="1"/>
</dbReference>
<dbReference type="PANTHER" id="PTHR33164">
    <property type="entry name" value="TRANSCRIPTIONAL REGULATOR, MARR FAMILY"/>
    <property type="match status" value="1"/>
</dbReference>
<dbReference type="GO" id="GO:0003677">
    <property type="term" value="F:DNA binding"/>
    <property type="evidence" value="ECO:0007669"/>
    <property type="project" value="UniProtKB-KW"/>
</dbReference>
<name>A0A3D9ZTU2_9ACTN</name>
<dbReference type="PROSITE" id="PS50995">
    <property type="entry name" value="HTH_MARR_2"/>
    <property type="match status" value="1"/>
</dbReference>
<evidence type="ECO:0000259" key="1">
    <source>
        <dbReference type="PROSITE" id="PS50995"/>
    </source>
</evidence>
<protein>
    <submittedName>
        <fullName evidence="2">DNA-binding MarR family transcriptional regulator</fullName>
    </submittedName>
</protein>
<dbReference type="RefSeq" id="WP_239097121.1">
    <property type="nucleotide sequence ID" value="NZ_BONB01000011.1"/>
</dbReference>
<sequence>MSGTTHEGPARLSGLTTRLLALAATHSDRVVNEALAGADARKWHYAVLATLDEFGPASQAQLSDRTRIYRSDIVAVVNELAERGQVERAPNPDDRRQNVITITTAGRRQLGKLDKLLKTAQDEVLAPLAQEERDQLAHLLRKLARHDDGRPAT</sequence>
<keyword evidence="2" id="KW-0238">DNA-binding</keyword>
<dbReference type="InterPro" id="IPR036390">
    <property type="entry name" value="WH_DNA-bd_sf"/>
</dbReference>
<dbReference type="InterPro" id="IPR036388">
    <property type="entry name" value="WH-like_DNA-bd_sf"/>
</dbReference>
<dbReference type="EMBL" id="QUMQ01000001">
    <property type="protein sequence ID" value="REG00578.1"/>
    <property type="molecule type" value="Genomic_DNA"/>
</dbReference>
<proteinExistence type="predicted"/>
<evidence type="ECO:0000313" key="2">
    <source>
        <dbReference type="EMBL" id="REG00578.1"/>
    </source>
</evidence>
<dbReference type="SMART" id="SM00347">
    <property type="entry name" value="HTH_MARR"/>
    <property type="match status" value="1"/>
</dbReference>
<dbReference type="InterPro" id="IPR000835">
    <property type="entry name" value="HTH_MarR-typ"/>
</dbReference>
<reference evidence="2 3" key="1">
    <citation type="submission" date="2018-08" db="EMBL/GenBank/DDBJ databases">
        <title>Sequencing the genomes of 1000 actinobacteria strains.</title>
        <authorList>
            <person name="Klenk H.-P."/>
        </authorList>
    </citation>
    <scope>NUCLEOTIDE SEQUENCE [LARGE SCALE GENOMIC DNA]</scope>
    <source>
        <strain evidence="2 3">DSM 44099</strain>
    </source>
</reference>
<dbReference type="PRINTS" id="PR00598">
    <property type="entry name" value="HTHMARR"/>
</dbReference>
<comment type="caution">
    <text evidence="2">The sequence shown here is derived from an EMBL/GenBank/DDBJ whole genome shotgun (WGS) entry which is preliminary data.</text>
</comment>
<organism evidence="2 3">
    <name type="scientific">Asanoa ferruginea</name>
    <dbReference type="NCBI Taxonomy" id="53367"/>
    <lineage>
        <taxon>Bacteria</taxon>
        <taxon>Bacillati</taxon>
        <taxon>Actinomycetota</taxon>
        <taxon>Actinomycetes</taxon>
        <taxon>Micromonosporales</taxon>
        <taxon>Micromonosporaceae</taxon>
        <taxon>Asanoa</taxon>
    </lineage>
</organism>
<dbReference type="Pfam" id="PF12802">
    <property type="entry name" value="MarR_2"/>
    <property type="match status" value="1"/>
</dbReference>
<accession>A0A3D9ZTU2</accession>
<dbReference type="Gene3D" id="1.10.10.10">
    <property type="entry name" value="Winged helix-like DNA-binding domain superfamily/Winged helix DNA-binding domain"/>
    <property type="match status" value="1"/>
</dbReference>
<dbReference type="GO" id="GO:0006950">
    <property type="term" value="P:response to stress"/>
    <property type="evidence" value="ECO:0007669"/>
    <property type="project" value="TreeGrafter"/>
</dbReference>
<dbReference type="SUPFAM" id="SSF46785">
    <property type="entry name" value="Winged helix' DNA-binding domain"/>
    <property type="match status" value="1"/>
</dbReference>
<dbReference type="InterPro" id="IPR039422">
    <property type="entry name" value="MarR/SlyA-like"/>
</dbReference>
<dbReference type="GO" id="GO:0003700">
    <property type="term" value="F:DNA-binding transcription factor activity"/>
    <property type="evidence" value="ECO:0007669"/>
    <property type="project" value="InterPro"/>
</dbReference>
<gene>
    <name evidence="2" type="ORF">DFJ67_6632</name>
</gene>
<dbReference type="Proteomes" id="UP000256913">
    <property type="component" value="Unassembled WGS sequence"/>
</dbReference>
<feature type="domain" description="HTH marR-type" evidence="1">
    <location>
        <begin position="12"/>
        <end position="145"/>
    </location>
</feature>
<dbReference type="AlphaFoldDB" id="A0A3D9ZTU2"/>
<keyword evidence="3" id="KW-1185">Reference proteome</keyword>